<dbReference type="KEGG" id="aay:WYH_01876"/>
<dbReference type="GO" id="GO:0033877">
    <property type="term" value="F:succinyl-CoA:(R)-benzylsuccinate CoA-transferase activity"/>
    <property type="evidence" value="ECO:0007669"/>
    <property type="project" value="UniProtKB-EC"/>
</dbReference>
<dbReference type="Gene3D" id="3.40.50.10540">
    <property type="entry name" value="Crotonobetainyl-coa:carnitine coa-transferase, domain 1"/>
    <property type="match status" value="1"/>
</dbReference>
<evidence type="ECO:0000313" key="2">
    <source>
        <dbReference type="EMBL" id="AKH42912.1"/>
    </source>
</evidence>
<keyword evidence="1 2" id="KW-0808">Transferase</keyword>
<name>A0A0F7KUJ6_9SPHN</name>
<dbReference type="Proteomes" id="UP000034392">
    <property type="component" value="Chromosome"/>
</dbReference>
<dbReference type="Gene3D" id="3.30.1540.10">
    <property type="entry name" value="formyl-coa transferase, domain 3"/>
    <property type="match status" value="1"/>
</dbReference>
<dbReference type="PATRIC" id="fig|1267766.3.peg.1897"/>
<dbReference type="InterPro" id="IPR044855">
    <property type="entry name" value="CoA-Trfase_III_dom3_sf"/>
</dbReference>
<dbReference type="AlphaFoldDB" id="A0A0F7KUJ6"/>
<dbReference type="InterPro" id="IPR023606">
    <property type="entry name" value="CoA-Trfase_III_dom_1_sf"/>
</dbReference>
<dbReference type="InterPro" id="IPR003673">
    <property type="entry name" value="CoA-Trfase_fam_III"/>
</dbReference>
<protein>
    <submittedName>
        <fullName evidence="2">Succinyl-CoA:(R)-benzylsuccinate CoA-transferase subunit BbsE</fullName>
        <ecNumber evidence="2">2.8.3.15</ecNumber>
    </submittedName>
</protein>
<dbReference type="STRING" id="1267766.WYH_01876"/>
<evidence type="ECO:0000313" key="3">
    <source>
        <dbReference type="Proteomes" id="UP000034392"/>
    </source>
</evidence>
<keyword evidence="3" id="KW-1185">Reference proteome</keyword>
<dbReference type="OrthoDB" id="9806585at2"/>
<dbReference type="PANTHER" id="PTHR48207">
    <property type="entry name" value="SUCCINATE--HYDROXYMETHYLGLUTARATE COA-TRANSFERASE"/>
    <property type="match status" value="1"/>
</dbReference>
<evidence type="ECO:0000256" key="1">
    <source>
        <dbReference type="ARBA" id="ARBA00022679"/>
    </source>
</evidence>
<reference evidence="2" key="1">
    <citation type="submission" date="2015-05" db="EMBL/GenBank/DDBJ databases">
        <title>The complete genome of Altererythrobacter atlanticus strain 26DY36.</title>
        <authorList>
            <person name="Wu Y.-H."/>
            <person name="Cheng H."/>
            <person name="Wu X.-W."/>
        </authorList>
    </citation>
    <scope>NUCLEOTIDE SEQUENCE [LARGE SCALE GENOMIC DNA]</scope>
    <source>
        <strain evidence="2">26DY36</strain>
    </source>
</reference>
<dbReference type="InterPro" id="IPR050483">
    <property type="entry name" value="CoA-transferase_III_domain"/>
</dbReference>
<dbReference type="EMBL" id="CP011452">
    <property type="protein sequence ID" value="AKH42912.1"/>
    <property type="molecule type" value="Genomic_DNA"/>
</dbReference>
<organism evidence="2 3">
    <name type="scientific">Croceibacterium atlanticum</name>
    <dbReference type="NCBI Taxonomy" id="1267766"/>
    <lineage>
        <taxon>Bacteria</taxon>
        <taxon>Pseudomonadati</taxon>
        <taxon>Pseudomonadota</taxon>
        <taxon>Alphaproteobacteria</taxon>
        <taxon>Sphingomonadales</taxon>
        <taxon>Erythrobacteraceae</taxon>
        <taxon>Croceibacterium</taxon>
    </lineage>
</organism>
<dbReference type="RefSeq" id="WP_046903596.1">
    <property type="nucleotide sequence ID" value="NZ_CP011452.2"/>
</dbReference>
<dbReference type="EC" id="2.8.3.15" evidence="2"/>
<gene>
    <name evidence="2" type="primary">bbsE</name>
    <name evidence="2" type="ORF">WYH_01876</name>
</gene>
<dbReference type="PANTHER" id="PTHR48207:SF3">
    <property type="entry name" value="SUCCINATE--HYDROXYMETHYLGLUTARATE COA-TRANSFERASE"/>
    <property type="match status" value="1"/>
</dbReference>
<proteinExistence type="predicted"/>
<sequence length="374" mass="39701">MARILDLAPANAAYATRLLAEAGHDVIRVECPRGDALRRQGPFVDGAPVLESGANHLFLNAGKRSVSLDLESDAGKDILLELVRGCDVMIASDSCPVAEADLFAAQPDLVFIDVTSEMGELCTVARSGLLSITGQPGERPYVPGGHVAFAITGLHVALAASAALLAGEDNAGGHRITVSETECLISMMEQAMVGYTALGKVAERMGYRGAVTAVSGAFPCADGYWMLSVPPSGDGWKRFVEWTGDPAFNSDKDLESEAHRNAQKEKLLDEIDRWSMGFAKLDLVTQGQERRIPATPVATPMELLDDPQLVARGYLRGMSHPLLGQVRLPVGAIAVAKGDAIARAPMLGEHTAEILAELGYSDAQRSALIEMAVI</sequence>
<accession>A0A0F7KUJ6</accession>
<dbReference type="Pfam" id="PF02515">
    <property type="entry name" value="CoA_transf_3"/>
    <property type="match status" value="1"/>
</dbReference>
<dbReference type="SUPFAM" id="SSF89796">
    <property type="entry name" value="CoA-transferase family III (CaiB/BaiF)"/>
    <property type="match status" value="1"/>
</dbReference>